<comment type="subcellular location">
    <subcellularLocation>
        <location evidence="1">Nucleus</location>
    </subcellularLocation>
</comment>
<protein>
    <submittedName>
        <fullName evidence="4">AT hook containing transcription factor 1</fullName>
    </submittedName>
</protein>
<keyword evidence="5" id="KW-1185">Reference proteome</keyword>
<evidence type="ECO:0000313" key="4">
    <source>
        <dbReference type="EMBL" id="QQP38074.1"/>
    </source>
</evidence>
<evidence type="ECO:0000256" key="1">
    <source>
        <dbReference type="ARBA" id="ARBA00004123"/>
    </source>
</evidence>
<dbReference type="InterPro" id="IPR052620">
    <property type="entry name" value="ELYS/MEL-28_NucAsmblyFactor"/>
</dbReference>
<dbReference type="Proteomes" id="UP000595437">
    <property type="component" value="Chromosome 13"/>
</dbReference>
<name>A0A7T8GUJ5_CALRO</name>
<sequence length="194" mass="22180">LSATYKSKRSSISTLHRDWGYSEVPLLLIDGLCSQFGSKLCSNFERDGGDGLYPPPTLFSLLSSYLIDDHRSAQINDVGKHRLIHYLFLDMADKRCSEEIWSELIDRLIQFPSAFSVPPSLIKLTQAFWLLDQGDFEEAMGMLLDPLILDKDIKAWEHRAIIVAFLVQDQPKAALKYSRIRKPPVRDAFDIKLH</sequence>
<dbReference type="InterPro" id="IPR025151">
    <property type="entry name" value="ELYS_dom"/>
</dbReference>
<feature type="non-terminal residue" evidence="4">
    <location>
        <position position="1"/>
    </location>
</feature>
<dbReference type="Pfam" id="PF13934">
    <property type="entry name" value="ELYS"/>
    <property type="match status" value="1"/>
</dbReference>
<dbReference type="AlphaFoldDB" id="A0A7T8GUJ5"/>
<feature type="non-terminal residue" evidence="4">
    <location>
        <position position="194"/>
    </location>
</feature>
<organism evidence="4 5">
    <name type="scientific">Caligus rogercresseyi</name>
    <name type="common">Sea louse</name>
    <dbReference type="NCBI Taxonomy" id="217165"/>
    <lineage>
        <taxon>Eukaryota</taxon>
        <taxon>Metazoa</taxon>
        <taxon>Ecdysozoa</taxon>
        <taxon>Arthropoda</taxon>
        <taxon>Crustacea</taxon>
        <taxon>Multicrustacea</taxon>
        <taxon>Hexanauplia</taxon>
        <taxon>Copepoda</taxon>
        <taxon>Siphonostomatoida</taxon>
        <taxon>Caligidae</taxon>
        <taxon>Caligus</taxon>
    </lineage>
</organism>
<feature type="domain" description="ELYS-like" evidence="3">
    <location>
        <begin position="27"/>
        <end position="188"/>
    </location>
</feature>
<gene>
    <name evidence="4" type="ORF">FKW44_018553</name>
</gene>
<dbReference type="PANTHER" id="PTHR21583">
    <property type="entry name" value="ELYS PROTEIN"/>
    <property type="match status" value="1"/>
</dbReference>
<dbReference type="GO" id="GO:0005634">
    <property type="term" value="C:nucleus"/>
    <property type="evidence" value="ECO:0007669"/>
    <property type="project" value="UniProtKB-SubCell"/>
</dbReference>
<proteinExistence type="predicted"/>
<evidence type="ECO:0000256" key="2">
    <source>
        <dbReference type="ARBA" id="ARBA00023242"/>
    </source>
</evidence>
<evidence type="ECO:0000313" key="5">
    <source>
        <dbReference type="Proteomes" id="UP000595437"/>
    </source>
</evidence>
<accession>A0A7T8GUJ5</accession>
<evidence type="ECO:0000259" key="3">
    <source>
        <dbReference type="Pfam" id="PF13934"/>
    </source>
</evidence>
<dbReference type="PANTHER" id="PTHR21583:SF8">
    <property type="entry name" value="PROTEIN ELYS"/>
    <property type="match status" value="1"/>
</dbReference>
<reference evidence="5" key="1">
    <citation type="submission" date="2021-01" db="EMBL/GenBank/DDBJ databases">
        <title>Caligus Genome Assembly.</title>
        <authorList>
            <person name="Gallardo-Escarate C."/>
        </authorList>
    </citation>
    <scope>NUCLEOTIDE SEQUENCE [LARGE SCALE GENOMIC DNA]</scope>
</reference>
<dbReference type="OrthoDB" id="6513151at2759"/>
<keyword evidence="2" id="KW-0539">Nucleus</keyword>
<dbReference type="EMBL" id="CP045902">
    <property type="protein sequence ID" value="QQP38074.1"/>
    <property type="molecule type" value="Genomic_DNA"/>
</dbReference>